<dbReference type="EC" id="3.1.3.15" evidence="2"/>
<organism evidence="4 5">
    <name type="scientific">Nocardioides panacis</name>
    <dbReference type="NCBI Taxonomy" id="2849501"/>
    <lineage>
        <taxon>Bacteria</taxon>
        <taxon>Bacillati</taxon>
        <taxon>Actinomycetota</taxon>
        <taxon>Actinomycetes</taxon>
        <taxon>Propionibacteriales</taxon>
        <taxon>Nocardioidaceae</taxon>
        <taxon>Nocardioides</taxon>
    </lineage>
</organism>
<accession>A0A975T2J2</accession>
<evidence type="ECO:0000256" key="2">
    <source>
        <dbReference type="RuleBase" id="RU366003"/>
    </source>
</evidence>
<dbReference type="GO" id="GO:0005737">
    <property type="term" value="C:cytoplasm"/>
    <property type="evidence" value="ECO:0007669"/>
    <property type="project" value="TreeGrafter"/>
</dbReference>
<evidence type="ECO:0000256" key="1">
    <source>
        <dbReference type="ARBA" id="ARBA00022801"/>
    </source>
</evidence>
<keyword evidence="1 2" id="KW-0378">Hydrolase</keyword>
<dbReference type="InterPro" id="IPR010140">
    <property type="entry name" value="Histidinol_P_phosphatase_HisJ"/>
</dbReference>
<dbReference type="AlphaFoldDB" id="A0A975T2J2"/>
<evidence type="ECO:0000313" key="5">
    <source>
        <dbReference type="Proteomes" id="UP000683575"/>
    </source>
</evidence>
<dbReference type="GO" id="GO:0000105">
    <property type="term" value="P:L-histidine biosynthetic process"/>
    <property type="evidence" value="ECO:0007669"/>
    <property type="project" value="UniProtKB-UniRule"/>
</dbReference>
<comment type="similarity">
    <text evidence="2">Belongs to the PHP hydrolase family. HisK subfamily.</text>
</comment>
<gene>
    <name evidence="4" type="ORF">KRR39_08115</name>
</gene>
<evidence type="ECO:0000259" key="3">
    <source>
        <dbReference type="Pfam" id="PF02811"/>
    </source>
</evidence>
<sequence length="279" mass="30592">MSLPVDSHVHTQWSWDAPDGDMVASCVRAVELGLPAVAFTEHVDHTTWRVASEDLAPDHLLVRLSTPDGSLTPPTFDAAGYLAAVEDCRDRFPELRILSGVELGEPHRHAPQVAEVLATGTFDRVLGSVHTLLDGGGYAEPPGLFTHWDPAEVLRSYLAEVTALVEGSDAFEVLAHVDYPLRSWPAAAGAFVPEEFEDEFRHTLRTVAQSGRVLEVNTVVPFHDTLLRWWRAEGGDAITFGSDAHDPAAVARGFRDAVHLAEAHGFRPGRRLYDPWGRV</sequence>
<keyword evidence="2" id="KW-0368">Histidine biosynthesis</keyword>
<proteinExistence type="inferred from homology"/>
<reference evidence="4" key="1">
    <citation type="submission" date="2021-06" db="EMBL/GenBank/DDBJ databases">
        <title>Complete genome sequence of Nocardioides sp. G188.</title>
        <authorList>
            <person name="Im W.-T."/>
        </authorList>
    </citation>
    <scope>NUCLEOTIDE SEQUENCE</scope>
    <source>
        <strain evidence="4">G188</strain>
    </source>
</reference>
<dbReference type="Proteomes" id="UP000683575">
    <property type="component" value="Chromosome"/>
</dbReference>
<protein>
    <recommendedName>
        <fullName evidence="2">Histidinol-phosphatase</fullName>
        <shortName evidence="2">HolPase</shortName>
        <ecNumber evidence="2">3.1.3.15</ecNumber>
    </recommendedName>
</protein>
<dbReference type="KEGG" id="nps:KRR39_08115"/>
<dbReference type="PANTHER" id="PTHR21039">
    <property type="entry name" value="HISTIDINOL PHOSPHATASE-RELATED"/>
    <property type="match status" value="1"/>
</dbReference>
<keyword evidence="5" id="KW-1185">Reference proteome</keyword>
<dbReference type="EMBL" id="CP077062">
    <property type="protein sequence ID" value="QWZ09693.1"/>
    <property type="molecule type" value="Genomic_DNA"/>
</dbReference>
<dbReference type="GO" id="GO:0004401">
    <property type="term" value="F:histidinol-phosphatase activity"/>
    <property type="evidence" value="ECO:0007669"/>
    <property type="project" value="UniProtKB-UniRule"/>
</dbReference>
<dbReference type="InterPro" id="IPR004013">
    <property type="entry name" value="PHP_dom"/>
</dbReference>
<dbReference type="PANTHER" id="PTHR21039:SF0">
    <property type="entry name" value="HISTIDINOL-PHOSPHATASE"/>
    <property type="match status" value="1"/>
</dbReference>
<dbReference type="Pfam" id="PF02811">
    <property type="entry name" value="PHP"/>
    <property type="match status" value="1"/>
</dbReference>
<evidence type="ECO:0000313" key="4">
    <source>
        <dbReference type="EMBL" id="QWZ09693.1"/>
    </source>
</evidence>
<keyword evidence="2" id="KW-0028">Amino-acid biosynthesis</keyword>
<feature type="domain" description="PHP" evidence="3">
    <location>
        <begin position="6"/>
        <end position="218"/>
    </location>
</feature>
<name>A0A975T2J2_9ACTN</name>
<comment type="pathway">
    <text evidence="2">Amino-acid biosynthesis; L-histidine biosynthesis; L-histidine from 5-phospho-alpha-D-ribose 1-diphosphate: step 8/9.</text>
</comment>
<comment type="catalytic activity">
    <reaction evidence="2">
        <text>L-histidinol phosphate + H2O = L-histidinol + phosphate</text>
        <dbReference type="Rhea" id="RHEA:14465"/>
        <dbReference type="ChEBI" id="CHEBI:15377"/>
        <dbReference type="ChEBI" id="CHEBI:43474"/>
        <dbReference type="ChEBI" id="CHEBI:57699"/>
        <dbReference type="ChEBI" id="CHEBI:57980"/>
        <dbReference type="EC" id="3.1.3.15"/>
    </reaction>
</comment>